<evidence type="ECO:0000313" key="2">
    <source>
        <dbReference type="EMBL" id="CAG6695203.1"/>
    </source>
</evidence>
<dbReference type="GO" id="GO:0005739">
    <property type="term" value="C:mitochondrion"/>
    <property type="evidence" value="ECO:0007669"/>
    <property type="project" value="InterPro"/>
</dbReference>
<feature type="region of interest" description="Disordered" evidence="1">
    <location>
        <begin position="374"/>
        <end position="415"/>
    </location>
</feature>
<dbReference type="GO" id="GO:0007005">
    <property type="term" value="P:mitochondrion organization"/>
    <property type="evidence" value="ECO:0007669"/>
    <property type="project" value="TreeGrafter"/>
</dbReference>
<dbReference type="AlphaFoldDB" id="A0A8D8XFF1"/>
<dbReference type="InterPro" id="IPR034629">
    <property type="entry name" value="PTCD2"/>
</dbReference>
<organism evidence="2">
    <name type="scientific">Cacopsylla melanoneura</name>
    <dbReference type="NCBI Taxonomy" id="428564"/>
    <lineage>
        <taxon>Eukaryota</taxon>
        <taxon>Metazoa</taxon>
        <taxon>Ecdysozoa</taxon>
        <taxon>Arthropoda</taxon>
        <taxon>Hexapoda</taxon>
        <taxon>Insecta</taxon>
        <taxon>Pterygota</taxon>
        <taxon>Neoptera</taxon>
        <taxon>Paraneoptera</taxon>
        <taxon>Hemiptera</taxon>
        <taxon>Sternorrhyncha</taxon>
        <taxon>Psylloidea</taxon>
        <taxon>Psyllidae</taxon>
        <taxon>Psyllinae</taxon>
        <taxon>Cacopsylla</taxon>
    </lineage>
</organism>
<protein>
    <submittedName>
        <fullName evidence="2">Pentatricopeptide repeat-containing protein 2, mitochondrial</fullName>
    </submittedName>
</protein>
<dbReference type="EMBL" id="HBUF01521393">
    <property type="protein sequence ID" value="CAG6748996.1"/>
    <property type="molecule type" value="Transcribed_RNA"/>
</dbReference>
<reference evidence="2" key="1">
    <citation type="submission" date="2021-05" db="EMBL/GenBank/DDBJ databases">
        <authorList>
            <person name="Alioto T."/>
            <person name="Alioto T."/>
            <person name="Gomez Garrido J."/>
        </authorList>
    </citation>
    <scope>NUCLEOTIDE SEQUENCE</scope>
</reference>
<accession>A0A8D8XFF1</accession>
<proteinExistence type="predicted"/>
<dbReference type="GO" id="GO:0003723">
    <property type="term" value="F:RNA binding"/>
    <property type="evidence" value="ECO:0007669"/>
    <property type="project" value="TreeGrafter"/>
</dbReference>
<dbReference type="PANTHER" id="PTHR14700">
    <property type="entry name" value="PENTATRICOPEPTIDE REPEAT-CONTAINING PROTEIN 2, MITOCHONDRIAL"/>
    <property type="match status" value="1"/>
</dbReference>
<dbReference type="PANTHER" id="PTHR14700:SF0">
    <property type="entry name" value="PENTATRICOPEPTIDE REPEAT-CONTAINING PROTEIN 2, MITOCHONDRIAL"/>
    <property type="match status" value="1"/>
</dbReference>
<dbReference type="EMBL" id="HBUF01322242">
    <property type="protein sequence ID" value="CAG6695203.1"/>
    <property type="molecule type" value="Transcribed_RNA"/>
</dbReference>
<sequence length="415" mass="47353">MFLKALLATPAVVGQCGGRSAMIMQQFITQNSPKCVLGSGVRFLYSSEALGIDNYANAREKTALQFQDLREKFYQKMVEFSDPASHNMVFTEDLKHILHLAENNETDLKLVRQMLTKFNSQNKELRFGNYIFGPVVMRLYHHLNQPDEALELFLHEDFKFFFTQNNSYHLLLDLLFKNEKYEDVLKVFDIIETRQSQGSRYPRSAIILYLAALYKLNTPEAFERAVSLYKKLNAAGVGHIRRAVSLAAGLAANQGRYNEVIEFLALLPGQGTYVTVRNLKLLAMNGVGRHDDVLTLLQGFLVVDMPEIKLKNVKQTVFKDVMDRIVSDFESLDNVELKANFSKLHAQLKEFNHVSSSTLGELLLSEIKEVKPREEGTFTRSRYNADASRDPSRGRSYNDRRPTPQLKRPGLNDLS</sequence>
<feature type="compositionally biased region" description="Basic and acidic residues" evidence="1">
    <location>
        <begin position="387"/>
        <end position="402"/>
    </location>
</feature>
<evidence type="ECO:0000256" key="1">
    <source>
        <dbReference type="SAM" id="MobiDB-lite"/>
    </source>
</evidence>
<name>A0A8D8XFF1_9HEMI</name>
<dbReference type="GO" id="GO:0050684">
    <property type="term" value="P:regulation of mRNA processing"/>
    <property type="evidence" value="ECO:0007669"/>
    <property type="project" value="InterPro"/>
</dbReference>